<feature type="compositionally biased region" description="Acidic residues" evidence="1">
    <location>
        <begin position="250"/>
        <end position="267"/>
    </location>
</feature>
<feature type="compositionally biased region" description="Basic and acidic residues" evidence="1">
    <location>
        <begin position="95"/>
        <end position="111"/>
    </location>
</feature>
<feature type="compositionally biased region" description="Basic and acidic residues" evidence="1">
    <location>
        <begin position="67"/>
        <end position="79"/>
    </location>
</feature>
<sequence>MEDKQLNLNRPLISVRRFSPVVGSEKDVQTKNKRSIPSVPLPPFYKSELKSGPVSNPGTIPFTWEKSPGRPKDERKPQTLDHPPIIPKLPPGRIPEVKRQENSSVGRREAGKTSSSTLSVPSIEENVTNFEGSDSGDGDEAYLDALDTLSRTESYFLSCTVSCLSGLDGPEVAPSGTFSTDAQTMDFMMGRFLPAAKAMTSEMPQHGTWKQPVLVKEQPRQSRELVSGNKRPPLNRSRPNDVPPYCPHEFEEEESADEDEDDEDDEPGNLSTKVCGLLPRFCVKSSLCVLNPVPVMSVRTRVPMSSVKRTQASSSSAGFCQQTKNERMRVAIHEQRSIAGQQKTEMRKKLEGSSLYRRLQGSGASPWQNELPKSRFYEEGGFPDIPEEAQIDGINGFRSQKRSPDPLRELLADHSPEKGIDSASPTVEKTVYVDSVHKAVSLEETPSVDAILTNIEKSNIPREDQDLCGESIASADVKLPRKGYLDYEDHQQQQFKKVENIENYQEIKSHCPAPPPPPKSPSESWLWRTLPSISTRNPPSLSFLATKVNYPLHASKTPSVDPKWETVVKTKKDLITAAPKS</sequence>
<dbReference type="Pfam" id="PF05097">
    <property type="entry name" value="DUF688"/>
    <property type="match status" value="1"/>
</dbReference>
<evidence type="ECO:0008006" key="4">
    <source>
        <dbReference type="Google" id="ProtNLM"/>
    </source>
</evidence>
<dbReference type="PANTHER" id="PTHR33671:SF2">
    <property type="entry name" value="N-METHYLTRANSFERASE, PUTATIVE (DUF688)-RELATED"/>
    <property type="match status" value="1"/>
</dbReference>
<evidence type="ECO:0000313" key="3">
    <source>
        <dbReference type="Proteomes" id="UP000428333"/>
    </source>
</evidence>
<dbReference type="Proteomes" id="UP000428333">
    <property type="component" value="Linkage Group LG06"/>
</dbReference>
<keyword evidence="3" id="KW-1185">Reference proteome</keyword>
<feature type="compositionally biased region" description="Pro residues" evidence="1">
    <location>
        <begin position="84"/>
        <end position="93"/>
    </location>
</feature>
<dbReference type="AlphaFoldDB" id="A0A6A4LSU2"/>
<dbReference type="OrthoDB" id="677721at2759"/>
<dbReference type="InterPro" id="IPR007789">
    <property type="entry name" value="DUF688"/>
</dbReference>
<reference evidence="2 3" key="1">
    <citation type="journal article" date="2019" name="Genome Biol. Evol.">
        <title>The Rhododendron genome and chromosomal organization provide insight into shared whole-genome duplications across the heath family (Ericaceae).</title>
        <authorList>
            <person name="Soza V.L."/>
            <person name="Lindsley D."/>
            <person name="Waalkes A."/>
            <person name="Ramage E."/>
            <person name="Patwardhan R.P."/>
            <person name="Burton J.N."/>
            <person name="Adey A."/>
            <person name="Kumar A."/>
            <person name="Qiu R."/>
            <person name="Shendure J."/>
            <person name="Hall B."/>
        </authorList>
    </citation>
    <scope>NUCLEOTIDE SEQUENCE [LARGE SCALE GENOMIC DNA]</scope>
    <source>
        <strain evidence="2">RSF 1966-606</strain>
    </source>
</reference>
<evidence type="ECO:0000313" key="2">
    <source>
        <dbReference type="EMBL" id="KAE9457567.1"/>
    </source>
</evidence>
<accession>A0A6A4LSU2</accession>
<gene>
    <name evidence="2" type="ORF">C3L33_10541</name>
</gene>
<comment type="caution">
    <text evidence="2">The sequence shown here is derived from an EMBL/GenBank/DDBJ whole genome shotgun (WGS) entry which is preliminary data.</text>
</comment>
<protein>
    <recommendedName>
        <fullName evidence="4">DUF688 domain-containing protein</fullName>
    </recommendedName>
</protein>
<name>A0A6A4LSU2_9ERIC</name>
<organism evidence="2 3">
    <name type="scientific">Rhododendron williamsianum</name>
    <dbReference type="NCBI Taxonomy" id="262921"/>
    <lineage>
        <taxon>Eukaryota</taxon>
        <taxon>Viridiplantae</taxon>
        <taxon>Streptophyta</taxon>
        <taxon>Embryophyta</taxon>
        <taxon>Tracheophyta</taxon>
        <taxon>Spermatophyta</taxon>
        <taxon>Magnoliopsida</taxon>
        <taxon>eudicotyledons</taxon>
        <taxon>Gunneridae</taxon>
        <taxon>Pentapetalae</taxon>
        <taxon>asterids</taxon>
        <taxon>Ericales</taxon>
        <taxon>Ericaceae</taxon>
        <taxon>Ericoideae</taxon>
        <taxon>Rhodoreae</taxon>
        <taxon>Rhododendron</taxon>
    </lineage>
</organism>
<feature type="compositionally biased region" description="Polar residues" evidence="1">
    <location>
        <begin position="112"/>
        <end position="132"/>
    </location>
</feature>
<dbReference type="PANTHER" id="PTHR33671">
    <property type="entry name" value="N-METHYLTRANSFERASE, PUTATIVE (DUF688)-RELATED"/>
    <property type="match status" value="1"/>
</dbReference>
<feature type="region of interest" description="Disordered" evidence="1">
    <location>
        <begin position="201"/>
        <end position="271"/>
    </location>
</feature>
<feature type="non-terminal residue" evidence="2">
    <location>
        <position position="1"/>
    </location>
</feature>
<proteinExistence type="predicted"/>
<dbReference type="EMBL" id="QEFC01001481">
    <property type="protein sequence ID" value="KAE9457567.1"/>
    <property type="molecule type" value="Genomic_DNA"/>
</dbReference>
<evidence type="ECO:0000256" key="1">
    <source>
        <dbReference type="SAM" id="MobiDB-lite"/>
    </source>
</evidence>
<feature type="region of interest" description="Disordered" evidence="1">
    <location>
        <begin position="20"/>
        <end position="138"/>
    </location>
</feature>